<dbReference type="RefSeq" id="WP_379487420.1">
    <property type="nucleotide sequence ID" value="NZ_JBHLWK010000012.1"/>
</dbReference>
<dbReference type="InterPro" id="IPR018076">
    <property type="entry name" value="T2SS_GspF_dom"/>
</dbReference>
<comment type="subcellular location">
    <subcellularLocation>
        <location evidence="1">Cell membrane</location>
        <topology evidence="1">Multi-pass membrane protein</topology>
    </subcellularLocation>
</comment>
<sequence length="300" mass="32824">MSGALAFVSFAGAAGGLAVMAAGLRWMQIDARLRARVEGHALLGGGSGSRGGLSLRLPSLLLAKGRDREEIEQRLRTAGYFDPAAVDVFVWMRLGAAALVAIMSMATCLVVTGNPFRPLFPTFALTGLTYIGAKYVLRMLASKRERVLTVEFPFLLDLMLMMLESGVSLDQCFRGIARDERVAVPNHARLVGMLVDDLDRGQDYQVAFDRWAARVGVAGARELSALFRQSLFQGMELVPALREFIREFSQRRVARAREAIGMITVRMVVLMLIFFMPALFIVLAGPPVAAILDTLRSTAQ</sequence>
<dbReference type="PANTHER" id="PTHR35007:SF2">
    <property type="entry name" value="PILUS ASSEMBLE PROTEIN"/>
    <property type="match status" value="1"/>
</dbReference>
<dbReference type="PANTHER" id="PTHR35007">
    <property type="entry name" value="INTEGRAL MEMBRANE PROTEIN-RELATED"/>
    <property type="match status" value="1"/>
</dbReference>
<keyword evidence="3 6" id="KW-0812">Transmembrane</keyword>
<feature type="transmembrane region" description="Helical" evidence="6">
    <location>
        <begin position="94"/>
        <end position="113"/>
    </location>
</feature>
<accession>A0ABV6CV98</accession>
<keyword evidence="5 6" id="KW-0472">Membrane</keyword>
<name>A0ABV6CV98_9SPHN</name>
<gene>
    <name evidence="8" type="ORF">ACFFJC_10305</name>
</gene>
<protein>
    <submittedName>
        <fullName evidence="8">Type II secretion system F family protein</fullName>
    </submittedName>
</protein>
<dbReference type="Proteomes" id="UP001589798">
    <property type="component" value="Unassembled WGS sequence"/>
</dbReference>
<evidence type="ECO:0000256" key="4">
    <source>
        <dbReference type="ARBA" id="ARBA00022989"/>
    </source>
</evidence>
<proteinExistence type="predicted"/>
<evidence type="ECO:0000256" key="3">
    <source>
        <dbReference type="ARBA" id="ARBA00022692"/>
    </source>
</evidence>
<evidence type="ECO:0000313" key="9">
    <source>
        <dbReference type="Proteomes" id="UP001589798"/>
    </source>
</evidence>
<evidence type="ECO:0000256" key="2">
    <source>
        <dbReference type="ARBA" id="ARBA00022475"/>
    </source>
</evidence>
<feature type="transmembrane region" description="Helical" evidence="6">
    <location>
        <begin position="259"/>
        <end position="284"/>
    </location>
</feature>
<keyword evidence="9" id="KW-1185">Reference proteome</keyword>
<evidence type="ECO:0000256" key="5">
    <source>
        <dbReference type="ARBA" id="ARBA00023136"/>
    </source>
</evidence>
<feature type="transmembrane region" description="Helical" evidence="6">
    <location>
        <begin position="119"/>
        <end position="137"/>
    </location>
</feature>
<dbReference type="EMBL" id="JBHLWK010000012">
    <property type="protein sequence ID" value="MFC0204664.1"/>
    <property type="molecule type" value="Genomic_DNA"/>
</dbReference>
<evidence type="ECO:0000259" key="7">
    <source>
        <dbReference type="Pfam" id="PF00482"/>
    </source>
</evidence>
<keyword evidence="2" id="KW-1003">Cell membrane</keyword>
<organism evidence="8 9">
    <name type="scientific">Novosphingobium soli</name>
    <dbReference type="NCBI Taxonomy" id="574956"/>
    <lineage>
        <taxon>Bacteria</taxon>
        <taxon>Pseudomonadati</taxon>
        <taxon>Pseudomonadota</taxon>
        <taxon>Alphaproteobacteria</taxon>
        <taxon>Sphingomonadales</taxon>
        <taxon>Sphingomonadaceae</taxon>
        <taxon>Novosphingobium</taxon>
    </lineage>
</organism>
<dbReference type="Pfam" id="PF00482">
    <property type="entry name" value="T2SSF"/>
    <property type="match status" value="1"/>
</dbReference>
<comment type="caution">
    <text evidence="8">The sequence shown here is derived from an EMBL/GenBank/DDBJ whole genome shotgun (WGS) entry which is preliminary data.</text>
</comment>
<evidence type="ECO:0000256" key="1">
    <source>
        <dbReference type="ARBA" id="ARBA00004651"/>
    </source>
</evidence>
<evidence type="ECO:0000256" key="6">
    <source>
        <dbReference type="SAM" id="Phobius"/>
    </source>
</evidence>
<keyword evidence="4 6" id="KW-1133">Transmembrane helix</keyword>
<evidence type="ECO:0000313" key="8">
    <source>
        <dbReference type="EMBL" id="MFC0204664.1"/>
    </source>
</evidence>
<feature type="transmembrane region" description="Helical" evidence="6">
    <location>
        <begin position="6"/>
        <end position="26"/>
    </location>
</feature>
<reference evidence="8 9" key="1">
    <citation type="submission" date="2024-09" db="EMBL/GenBank/DDBJ databases">
        <authorList>
            <person name="Sun Q."/>
            <person name="Mori K."/>
        </authorList>
    </citation>
    <scope>NUCLEOTIDE SEQUENCE [LARGE SCALE GENOMIC DNA]</scope>
    <source>
        <strain evidence="8 9">CCM 7706</strain>
    </source>
</reference>
<feature type="domain" description="Type II secretion system protein GspF" evidence="7">
    <location>
        <begin position="156"/>
        <end position="283"/>
    </location>
</feature>